<dbReference type="Pfam" id="PF13460">
    <property type="entry name" value="NAD_binding_10"/>
    <property type="match status" value="1"/>
</dbReference>
<dbReference type="RefSeq" id="WP_132207831.1">
    <property type="nucleotide sequence ID" value="NZ_SLWN01000002.1"/>
</dbReference>
<gene>
    <name evidence="2" type="ORF">EV652_10257</name>
</gene>
<organism evidence="2 3">
    <name type="scientific">Kribbella steppae</name>
    <dbReference type="NCBI Taxonomy" id="2512223"/>
    <lineage>
        <taxon>Bacteria</taxon>
        <taxon>Bacillati</taxon>
        <taxon>Actinomycetota</taxon>
        <taxon>Actinomycetes</taxon>
        <taxon>Propionibacteriales</taxon>
        <taxon>Kribbellaceae</taxon>
        <taxon>Kribbella</taxon>
    </lineage>
</organism>
<feature type="domain" description="NAD(P)-binding" evidence="1">
    <location>
        <begin position="6"/>
        <end position="181"/>
    </location>
</feature>
<protein>
    <submittedName>
        <fullName evidence="2">Uncharacterized protein YbjT (DUF2867 family)</fullName>
    </submittedName>
</protein>
<comment type="caution">
    <text evidence="2">The sequence shown here is derived from an EMBL/GenBank/DDBJ whole genome shotgun (WGS) entry which is preliminary data.</text>
</comment>
<dbReference type="AlphaFoldDB" id="A0A4R2HRT4"/>
<dbReference type="InterPro" id="IPR016040">
    <property type="entry name" value="NAD(P)-bd_dom"/>
</dbReference>
<dbReference type="InterPro" id="IPR051604">
    <property type="entry name" value="Ergot_Alk_Oxidoreductase"/>
</dbReference>
<sequence>MILITGATGTVGRPLVELLKSREITVRAVSRSADGALPAGVEPVIADLARPESLAPALEGVSTLFVHPRAVGESAGKLLAMAAEQGVRRVVVLSAINVDDDPAYQPSRQNGDRNKEVEDAVTGSELPWVAVRSSTFAVNAIGMFGAQVRAGDVVRGPYANFAESSIHEADLAAVIAHALLHDDLDGRRIPVTGPQSLTHEEQVAVIGTVLGRSLTFVEVPAEAAAEGLVARGIPGAFVTALMARYARGAGQPAEVTDQVERILGRPARTFADWVGDHTHAFLRDTASPA</sequence>
<dbReference type="InterPro" id="IPR036291">
    <property type="entry name" value="NAD(P)-bd_dom_sf"/>
</dbReference>
<dbReference type="PANTHER" id="PTHR43162:SF1">
    <property type="entry name" value="PRESTALK A DIFFERENTIATION PROTEIN A"/>
    <property type="match status" value="1"/>
</dbReference>
<reference evidence="2 3" key="1">
    <citation type="journal article" date="2015" name="Stand. Genomic Sci.">
        <title>Genomic Encyclopedia of Bacterial and Archaeal Type Strains, Phase III: the genomes of soil and plant-associated and newly described type strains.</title>
        <authorList>
            <person name="Whitman W.B."/>
            <person name="Woyke T."/>
            <person name="Klenk H.P."/>
            <person name="Zhou Y."/>
            <person name="Lilburn T.G."/>
            <person name="Beck B.J."/>
            <person name="De Vos P."/>
            <person name="Vandamme P."/>
            <person name="Eisen J.A."/>
            <person name="Garrity G."/>
            <person name="Hugenholtz P."/>
            <person name="Kyrpides N.C."/>
        </authorList>
    </citation>
    <scope>NUCLEOTIDE SEQUENCE [LARGE SCALE GENOMIC DNA]</scope>
    <source>
        <strain evidence="2 3">VKM Ac-2572</strain>
    </source>
</reference>
<evidence type="ECO:0000313" key="3">
    <source>
        <dbReference type="Proteomes" id="UP000294508"/>
    </source>
</evidence>
<dbReference type="Proteomes" id="UP000294508">
    <property type="component" value="Unassembled WGS sequence"/>
</dbReference>
<accession>A0A4R2HRT4</accession>
<dbReference type="Gene3D" id="3.90.25.10">
    <property type="entry name" value="UDP-galactose 4-epimerase, domain 1"/>
    <property type="match status" value="1"/>
</dbReference>
<dbReference type="EMBL" id="SLWN01000002">
    <property type="protein sequence ID" value="TCO33993.1"/>
    <property type="molecule type" value="Genomic_DNA"/>
</dbReference>
<dbReference type="Gene3D" id="3.40.50.720">
    <property type="entry name" value="NAD(P)-binding Rossmann-like Domain"/>
    <property type="match status" value="1"/>
</dbReference>
<name>A0A4R2HRT4_9ACTN</name>
<dbReference type="PANTHER" id="PTHR43162">
    <property type="match status" value="1"/>
</dbReference>
<evidence type="ECO:0000259" key="1">
    <source>
        <dbReference type="Pfam" id="PF13460"/>
    </source>
</evidence>
<keyword evidence="3" id="KW-1185">Reference proteome</keyword>
<proteinExistence type="predicted"/>
<evidence type="ECO:0000313" key="2">
    <source>
        <dbReference type="EMBL" id="TCO33993.1"/>
    </source>
</evidence>
<dbReference type="SUPFAM" id="SSF51735">
    <property type="entry name" value="NAD(P)-binding Rossmann-fold domains"/>
    <property type="match status" value="1"/>
</dbReference>
<dbReference type="OrthoDB" id="3510772at2"/>